<dbReference type="EMBL" id="JANCLU010000022">
    <property type="protein sequence ID" value="MCP8940504.1"/>
    <property type="molecule type" value="Genomic_DNA"/>
</dbReference>
<dbReference type="CDD" id="cd04301">
    <property type="entry name" value="NAT_SF"/>
    <property type="match status" value="1"/>
</dbReference>
<keyword evidence="3" id="KW-1185">Reference proteome</keyword>
<proteinExistence type="predicted"/>
<dbReference type="PROSITE" id="PS51186">
    <property type="entry name" value="GNAT"/>
    <property type="match status" value="1"/>
</dbReference>
<dbReference type="Pfam" id="PF00583">
    <property type="entry name" value="Acetyltransf_1"/>
    <property type="match status" value="1"/>
</dbReference>
<dbReference type="InterPro" id="IPR000182">
    <property type="entry name" value="GNAT_dom"/>
</dbReference>
<dbReference type="SUPFAM" id="SSF55729">
    <property type="entry name" value="Acyl-CoA N-acyltransferases (Nat)"/>
    <property type="match status" value="1"/>
</dbReference>
<evidence type="ECO:0000259" key="1">
    <source>
        <dbReference type="PROSITE" id="PS51186"/>
    </source>
</evidence>
<evidence type="ECO:0000313" key="3">
    <source>
        <dbReference type="Proteomes" id="UP001205890"/>
    </source>
</evidence>
<dbReference type="RefSeq" id="WP_254745310.1">
    <property type="nucleotide sequence ID" value="NZ_JANCLU010000022.1"/>
</dbReference>
<feature type="domain" description="N-acetyltransferase" evidence="1">
    <location>
        <begin position="9"/>
        <end position="155"/>
    </location>
</feature>
<comment type="caution">
    <text evidence="2">The sequence shown here is derived from an EMBL/GenBank/DDBJ whole genome shotgun (WGS) entry which is preliminary data.</text>
</comment>
<name>A0ABT1LGD5_9HYPH</name>
<organism evidence="2 3">
    <name type="scientific">Alsobacter ponti</name>
    <dbReference type="NCBI Taxonomy" id="2962936"/>
    <lineage>
        <taxon>Bacteria</taxon>
        <taxon>Pseudomonadati</taxon>
        <taxon>Pseudomonadota</taxon>
        <taxon>Alphaproteobacteria</taxon>
        <taxon>Hyphomicrobiales</taxon>
        <taxon>Alsobacteraceae</taxon>
        <taxon>Alsobacter</taxon>
    </lineage>
</organism>
<gene>
    <name evidence="2" type="ORF">NK718_18415</name>
</gene>
<evidence type="ECO:0000313" key="2">
    <source>
        <dbReference type="EMBL" id="MCP8940504.1"/>
    </source>
</evidence>
<sequence length="190" mass="21218">MGQASFPAGMIRALTIADLPCFRDHLLRLDEEGRRGRFGMGATDAFLRRYAETAFTLGAVIFGYFENGLLRAVGELRPVSEHEAEAAFNVEHDLRRRGIATALFAHVLEAAKQRRMRRLYMSCLTYNEAMQALARKFSADLVFERSDVLTIETCEADNEPRAGASGAAGDARFATAILTLRKGWFGRRPR</sequence>
<dbReference type="Gene3D" id="3.40.630.30">
    <property type="match status" value="1"/>
</dbReference>
<dbReference type="InterPro" id="IPR016181">
    <property type="entry name" value="Acyl_CoA_acyltransferase"/>
</dbReference>
<accession>A0ABT1LGD5</accession>
<reference evidence="2 3" key="1">
    <citation type="submission" date="2022-07" db="EMBL/GenBank/DDBJ databases">
        <authorList>
            <person name="Li W.-J."/>
            <person name="Deng Q.-Q."/>
        </authorList>
    </citation>
    <scope>NUCLEOTIDE SEQUENCE [LARGE SCALE GENOMIC DNA]</scope>
    <source>
        <strain evidence="2 3">SYSU M60028</strain>
    </source>
</reference>
<dbReference type="Proteomes" id="UP001205890">
    <property type="component" value="Unassembled WGS sequence"/>
</dbReference>
<protein>
    <submittedName>
        <fullName evidence="2">GNAT family N-acetyltransferase</fullName>
    </submittedName>
</protein>